<protein>
    <submittedName>
        <fullName evidence="3">Uncharacterized protein LOC113202989</fullName>
    </submittedName>
</protein>
<proteinExistence type="predicted"/>
<reference evidence="3" key="1">
    <citation type="submission" date="2025-08" db="UniProtKB">
        <authorList>
            <consortium name="RefSeq"/>
        </authorList>
    </citation>
    <scope>IDENTIFICATION</scope>
    <source>
        <tissue evidence="3">Whole organism</tissue>
    </source>
</reference>
<dbReference type="Proteomes" id="UP000504606">
    <property type="component" value="Unplaced"/>
</dbReference>
<keyword evidence="1" id="KW-0472">Membrane</keyword>
<evidence type="ECO:0000256" key="1">
    <source>
        <dbReference type="SAM" id="Phobius"/>
    </source>
</evidence>
<evidence type="ECO:0000313" key="2">
    <source>
        <dbReference type="Proteomes" id="UP000504606"/>
    </source>
</evidence>
<dbReference type="RefSeq" id="XP_026273243.1">
    <property type="nucleotide sequence ID" value="XM_026417458.2"/>
</dbReference>
<gene>
    <name evidence="3" type="primary">LOC113202989</name>
</gene>
<dbReference type="AlphaFoldDB" id="A0A6J1RY30"/>
<organism evidence="2 3">
    <name type="scientific">Frankliniella occidentalis</name>
    <name type="common">Western flower thrips</name>
    <name type="synonym">Euthrips occidentalis</name>
    <dbReference type="NCBI Taxonomy" id="133901"/>
    <lineage>
        <taxon>Eukaryota</taxon>
        <taxon>Metazoa</taxon>
        <taxon>Ecdysozoa</taxon>
        <taxon>Arthropoda</taxon>
        <taxon>Hexapoda</taxon>
        <taxon>Insecta</taxon>
        <taxon>Pterygota</taxon>
        <taxon>Neoptera</taxon>
        <taxon>Paraneoptera</taxon>
        <taxon>Thysanoptera</taxon>
        <taxon>Terebrantia</taxon>
        <taxon>Thripoidea</taxon>
        <taxon>Thripidae</taxon>
        <taxon>Frankliniella</taxon>
    </lineage>
</organism>
<dbReference type="GeneID" id="113202989"/>
<keyword evidence="2" id="KW-1185">Reference proteome</keyword>
<name>A0A6J1RY30_FRAOC</name>
<keyword evidence="1" id="KW-1133">Transmembrane helix</keyword>
<dbReference type="KEGG" id="foc:113202989"/>
<sequence>MLRCSQGGYNIYFFCVPDHRLLELSAVCFRVVQSGLKLLRELPNFRRTASGQGASVSVFVIVGCLFLICHLALLAWFLKMDMDFVSDDYGQHNRYFYTSFEEGLRELSSSHDRFVKQTEEKIEELNHRRSCLLRELQQLEHPSVVFEGQSNVLSIPAIRGFVLSNFSREEKQTDNSTIFSADGCMNSKKFFTLRVVMKEEKVIQIDLELYDNSPLWEIKTVLDMLLKKNCPSLLLLIIQRFLHMNSLRKTVVLKLITGPNKRFRVFLPQNTKNGKAFCEIQEQKNDRPVLAVKWTMLWSQEYNSLVHSFTCENFNDLGEQDIVKYLVGRTFWYKNEEELVQLWLRYQGQL</sequence>
<feature type="transmembrane region" description="Helical" evidence="1">
    <location>
        <begin position="56"/>
        <end position="78"/>
    </location>
</feature>
<accession>A0A6J1RY30</accession>
<evidence type="ECO:0000313" key="3">
    <source>
        <dbReference type="RefSeq" id="XP_026273243.1"/>
    </source>
</evidence>
<keyword evidence="1" id="KW-0812">Transmembrane</keyword>